<dbReference type="RefSeq" id="WP_008053754.1">
    <property type="nucleotide sequence ID" value="NZ_FO818640.1"/>
</dbReference>
<proteinExistence type="predicted"/>
<keyword evidence="3" id="KW-1185">Reference proteome</keyword>
<dbReference type="SUPFAM" id="SSF52980">
    <property type="entry name" value="Restriction endonuclease-like"/>
    <property type="match status" value="1"/>
</dbReference>
<dbReference type="InterPro" id="IPR012296">
    <property type="entry name" value="Nuclease_put_TT1808"/>
</dbReference>
<organism evidence="2 3">
    <name type="scientific">Limnospira indica PCC 8005</name>
    <dbReference type="NCBI Taxonomy" id="376219"/>
    <lineage>
        <taxon>Bacteria</taxon>
        <taxon>Bacillati</taxon>
        <taxon>Cyanobacteriota</taxon>
        <taxon>Cyanophyceae</taxon>
        <taxon>Oscillatoriophycideae</taxon>
        <taxon>Oscillatoriales</taxon>
        <taxon>Sirenicapillariaceae</taxon>
        <taxon>Limnospira</taxon>
    </lineage>
</organism>
<dbReference type="CDD" id="cd06260">
    <property type="entry name" value="DUF820-like"/>
    <property type="match status" value="1"/>
</dbReference>
<evidence type="ECO:0000259" key="1">
    <source>
        <dbReference type="Pfam" id="PF05685"/>
    </source>
</evidence>
<dbReference type="Pfam" id="PF05685">
    <property type="entry name" value="Uma2"/>
    <property type="match status" value="1"/>
</dbReference>
<dbReference type="EMBL" id="FO818640">
    <property type="protein sequence ID" value="CDM96018.1"/>
    <property type="molecule type" value="Genomic_DNA"/>
</dbReference>
<name>A0A9P1NZP2_9CYAN</name>
<protein>
    <recommendedName>
        <fullName evidence="1">Putative restriction endonuclease domain-containing protein</fullName>
    </recommendedName>
</protein>
<evidence type="ECO:0000313" key="3">
    <source>
        <dbReference type="Proteomes" id="UP000032946"/>
    </source>
</evidence>
<dbReference type="AlphaFoldDB" id="A0A9P1NZP2"/>
<sequence>MIITSSPKLTFADFLEQYPDGSGRYELVNGELVKVEPTRAHKNIARFLVRRFDRESERLNLDYIIDKDIIVKTVTQEGEERGRNPDVAVVKAEVWNRNVRTYGALTEPIELAVEVVSTNWEDDYIDKREEYQRLGIAEYWIVDYLAIASRAFLGNPKQPQILVYRLVEGEYQLRSFSRSDRIFSPTFPELELTVDEVLTASGIREL</sequence>
<dbReference type="PANTHER" id="PTHR34107">
    <property type="entry name" value="SLL0198 PROTEIN-RELATED"/>
    <property type="match status" value="1"/>
</dbReference>
<accession>A0A9P1NZP2</accession>
<reference evidence="2 3" key="1">
    <citation type="submission" date="2014-02" db="EMBL/GenBank/DDBJ databases">
        <authorList>
            <person name="Genoscope - CEA"/>
        </authorList>
    </citation>
    <scope>NUCLEOTIDE SEQUENCE [LARGE SCALE GENOMIC DNA]</scope>
    <source>
        <strain evidence="2 3">PCC 8005</strain>
    </source>
</reference>
<dbReference type="InterPro" id="IPR011335">
    <property type="entry name" value="Restrct_endonuc-II-like"/>
</dbReference>
<dbReference type="PANTHER" id="PTHR34107:SF2">
    <property type="entry name" value="SLL0888 PROTEIN"/>
    <property type="match status" value="1"/>
</dbReference>
<gene>
    <name evidence="2" type="ORF">ARTHRO_40424</name>
</gene>
<evidence type="ECO:0000313" key="2">
    <source>
        <dbReference type="EMBL" id="CDM96018.1"/>
    </source>
</evidence>
<dbReference type="Gene3D" id="3.90.1570.10">
    <property type="entry name" value="tt1808, chain A"/>
    <property type="match status" value="1"/>
</dbReference>
<dbReference type="InterPro" id="IPR008538">
    <property type="entry name" value="Uma2"/>
</dbReference>
<dbReference type="Proteomes" id="UP000032946">
    <property type="component" value="Chromosome"/>
</dbReference>
<feature type="domain" description="Putative restriction endonuclease" evidence="1">
    <location>
        <begin position="13"/>
        <end position="194"/>
    </location>
</feature>